<feature type="transmembrane region" description="Helical" evidence="1">
    <location>
        <begin position="107"/>
        <end position="128"/>
    </location>
</feature>
<keyword evidence="1" id="KW-0472">Membrane</keyword>
<organism evidence="2 3">
    <name type="scientific">Butyricimonas hominis</name>
    <dbReference type="NCBI Taxonomy" id="2763032"/>
    <lineage>
        <taxon>Bacteria</taxon>
        <taxon>Pseudomonadati</taxon>
        <taxon>Bacteroidota</taxon>
        <taxon>Bacteroidia</taxon>
        <taxon>Bacteroidales</taxon>
        <taxon>Odoribacteraceae</taxon>
        <taxon>Butyricimonas</taxon>
    </lineage>
</organism>
<feature type="transmembrane region" description="Helical" evidence="1">
    <location>
        <begin position="6"/>
        <end position="27"/>
    </location>
</feature>
<gene>
    <name evidence="2" type="ORF">H8S64_16425</name>
</gene>
<evidence type="ECO:0000256" key="1">
    <source>
        <dbReference type="SAM" id="Phobius"/>
    </source>
</evidence>
<evidence type="ECO:0000313" key="2">
    <source>
        <dbReference type="EMBL" id="MBC5622679.1"/>
    </source>
</evidence>
<dbReference type="Proteomes" id="UP000646484">
    <property type="component" value="Unassembled WGS sequence"/>
</dbReference>
<reference evidence="2 3" key="1">
    <citation type="submission" date="2020-08" db="EMBL/GenBank/DDBJ databases">
        <title>Genome public.</title>
        <authorList>
            <person name="Liu C."/>
            <person name="Sun Q."/>
        </authorList>
    </citation>
    <scope>NUCLEOTIDE SEQUENCE [LARGE SCALE GENOMIC DNA]</scope>
    <source>
        <strain evidence="2 3">NSJ-56</strain>
    </source>
</reference>
<feature type="transmembrane region" description="Helical" evidence="1">
    <location>
        <begin position="149"/>
        <end position="181"/>
    </location>
</feature>
<feature type="transmembrane region" description="Helical" evidence="1">
    <location>
        <begin position="80"/>
        <end position="101"/>
    </location>
</feature>
<proteinExistence type="predicted"/>
<dbReference type="EMBL" id="JACOOH010000007">
    <property type="protein sequence ID" value="MBC5622679.1"/>
    <property type="molecule type" value="Genomic_DNA"/>
</dbReference>
<sequence length="217" mass="24271">MSWYIWTSLAALLFCVVLLGGYFLRLLKKGSPKDLSQKSGNIAQAVCYSCIGAMSPVQKESAYLHLPTYSAGIIFHIGNFLALLVYVIIAASAIFSLVIPVESVTNLVIIVPAAAILVAGICGLSLFIKRIVKKELRELSCADDYISNFLCTVMLFVSAYSLWMFQFGAVYFVTMALLFIWMPIGKIKHVLYFFFARYHLGFFYGWRGTWPPKKATV</sequence>
<evidence type="ECO:0000313" key="3">
    <source>
        <dbReference type="Proteomes" id="UP000646484"/>
    </source>
</evidence>
<protein>
    <recommendedName>
        <fullName evidence="4">NarG-like domain-containing protein</fullName>
    </recommendedName>
</protein>
<evidence type="ECO:0008006" key="4">
    <source>
        <dbReference type="Google" id="ProtNLM"/>
    </source>
</evidence>
<dbReference type="SUPFAM" id="SSF103501">
    <property type="entry name" value="Respiratory nitrate reductase 1 gamma chain"/>
    <property type="match status" value="1"/>
</dbReference>
<name>A0ABR7D471_9BACT</name>
<accession>A0ABR7D471</accession>
<dbReference type="InterPro" id="IPR036197">
    <property type="entry name" value="NarG-like_sf"/>
</dbReference>
<dbReference type="RefSeq" id="WP_186977490.1">
    <property type="nucleotide sequence ID" value="NZ_JACOOH010000007.1"/>
</dbReference>
<comment type="caution">
    <text evidence="2">The sequence shown here is derived from an EMBL/GenBank/DDBJ whole genome shotgun (WGS) entry which is preliminary data.</text>
</comment>
<keyword evidence="1" id="KW-0812">Transmembrane</keyword>
<keyword evidence="1" id="KW-1133">Transmembrane helix</keyword>
<keyword evidence="3" id="KW-1185">Reference proteome</keyword>